<dbReference type="PROSITE" id="PS50052">
    <property type="entry name" value="GUANYLATE_KINASE_2"/>
    <property type="match status" value="1"/>
</dbReference>
<name>A0A398CK17_9BACL</name>
<keyword evidence="4" id="KW-0418">Kinase</keyword>
<dbReference type="SMART" id="SM00072">
    <property type="entry name" value="GuKc"/>
    <property type="match status" value="1"/>
</dbReference>
<evidence type="ECO:0000256" key="2">
    <source>
        <dbReference type="ARBA" id="ARBA00005790"/>
    </source>
</evidence>
<comment type="catalytic activity">
    <reaction evidence="5">
        <text>GMP + ATP = GDP + ADP</text>
        <dbReference type="Rhea" id="RHEA:20780"/>
        <dbReference type="ChEBI" id="CHEBI:30616"/>
        <dbReference type="ChEBI" id="CHEBI:58115"/>
        <dbReference type="ChEBI" id="CHEBI:58189"/>
        <dbReference type="ChEBI" id="CHEBI:456216"/>
        <dbReference type="EC" id="2.7.4.8"/>
    </reaction>
</comment>
<sequence>MTRMGKIFVLYGPSASGKTEIQKQITSGRLPRIITATTRAPRDNEIDGEHYIFMSKSEFRSQIENGRFIEWTEYGNELYGTLKDSAENIVSGNGSANIILDFAGVRALKRLYADTFAIFIGANIESIERRLLLRAGTDEELNGRLTRARELELSPEYLALADAVVWNDDGADFEETLAKVQGIISSSM</sequence>
<evidence type="ECO:0000313" key="7">
    <source>
        <dbReference type="EMBL" id="RIE00227.1"/>
    </source>
</evidence>
<evidence type="ECO:0000313" key="8">
    <source>
        <dbReference type="Proteomes" id="UP000266340"/>
    </source>
</evidence>
<accession>A0A398CK17</accession>
<dbReference type="Pfam" id="PF00625">
    <property type="entry name" value="Guanylate_kin"/>
    <property type="match status" value="1"/>
</dbReference>
<dbReference type="InterPro" id="IPR020590">
    <property type="entry name" value="Guanylate_kinase_CS"/>
</dbReference>
<dbReference type="PANTHER" id="PTHR23117">
    <property type="entry name" value="GUANYLATE KINASE-RELATED"/>
    <property type="match status" value="1"/>
</dbReference>
<keyword evidence="8" id="KW-1185">Reference proteome</keyword>
<dbReference type="InterPro" id="IPR027417">
    <property type="entry name" value="P-loop_NTPase"/>
</dbReference>
<dbReference type="Gene3D" id="3.40.50.300">
    <property type="entry name" value="P-loop containing nucleotide triphosphate hydrolases"/>
    <property type="match status" value="1"/>
</dbReference>
<keyword evidence="3" id="KW-0808">Transferase</keyword>
<dbReference type="PANTHER" id="PTHR23117:SF13">
    <property type="entry name" value="GUANYLATE KINASE"/>
    <property type="match status" value="1"/>
</dbReference>
<comment type="caution">
    <text evidence="7">The sequence shown here is derived from an EMBL/GenBank/DDBJ whole genome shotgun (WGS) entry which is preliminary data.</text>
</comment>
<evidence type="ECO:0000256" key="5">
    <source>
        <dbReference type="ARBA" id="ARBA00048594"/>
    </source>
</evidence>
<evidence type="ECO:0000259" key="6">
    <source>
        <dbReference type="PROSITE" id="PS50052"/>
    </source>
</evidence>
<feature type="domain" description="Guanylate kinase-like" evidence="6">
    <location>
        <begin position="5"/>
        <end position="185"/>
    </location>
</feature>
<dbReference type="InterPro" id="IPR008145">
    <property type="entry name" value="GK/Ca_channel_bsu"/>
</dbReference>
<dbReference type="GO" id="GO:0005829">
    <property type="term" value="C:cytosol"/>
    <property type="evidence" value="ECO:0007669"/>
    <property type="project" value="TreeGrafter"/>
</dbReference>
<dbReference type="Proteomes" id="UP000266340">
    <property type="component" value="Unassembled WGS sequence"/>
</dbReference>
<dbReference type="AlphaFoldDB" id="A0A398CK17"/>
<organism evidence="7 8">
    <name type="scientific">Cohnella faecalis</name>
    <dbReference type="NCBI Taxonomy" id="2315694"/>
    <lineage>
        <taxon>Bacteria</taxon>
        <taxon>Bacillati</taxon>
        <taxon>Bacillota</taxon>
        <taxon>Bacilli</taxon>
        <taxon>Bacillales</taxon>
        <taxon>Paenibacillaceae</taxon>
        <taxon>Cohnella</taxon>
    </lineage>
</organism>
<comment type="similarity">
    <text evidence="2">Belongs to the guanylate kinase family.</text>
</comment>
<dbReference type="GO" id="GO:0004385">
    <property type="term" value="F:GMP kinase activity"/>
    <property type="evidence" value="ECO:0007669"/>
    <property type="project" value="UniProtKB-EC"/>
</dbReference>
<protein>
    <recommendedName>
        <fullName evidence="6">Guanylate kinase-like domain-containing protein</fullName>
    </recommendedName>
</protein>
<reference evidence="7 8" key="1">
    <citation type="submission" date="2018-09" db="EMBL/GenBank/DDBJ databases">
        <title>Cohnella cavernae sp. nov., isolated from a karst cave.</title>
        <authorList>
            <person name="Zhu H."/>
        </authorList>
    </citation>
    <scope>NUCLEOTIDE SEQUENCE [LARGE SCALE GENOMIC DNA]</scope>
    <source>
        <strain evidence="7 8">K2E09-144</strain>
    </source>
</reference>
<evidence type="ECO:0000256" key="4">
    <source>
        <dbReference type="ARBA" id="ARBA00022777"/>
    </source>
</evidence>
<dbReference type="PROSITE" id="PS00856">
    <property type="entry name" value="GUANYLATE_KINASE_1"/>
    <property type="match status" value="1"/>
</dbReference>
<proteinExistence type="inferred from homology"/>
<dbReference type="CDD" id="cd00071">
    <property type="entry name" value="GMPK"/>
    <property type="match status" value="1"/>
</dbReference>
<dbReference type="EMBL" id="QXJM01000063">
    <property type="protein sequence ID" value="RIE00227.1"/>
    <property type="molecule type" value="Genomic_DNA"/>
</dbReference>
<evidence type="ECO:0000256" key="1">
    <source>
        <dbReference type="ARBA" id="ARBA00003531"/>
    </source>
</evidence>
<gene>
    <name evidence="7" type="ORF">D3H35_29780</name>
</gene>
<dbReference type="SUPFAM" id="SSF52540">
    <property type="entry name" value="P-loop containing nucleoside triphosphate hydrolases"/>
    <property type="match status" value="1"/>
</dbReference>
<evidence type="ECO:0000256" key="3">
    <source>
        <dbReference type="ARBA" id="ARBA00022679"/>
    </source>
</evidence>
<dbReference type="InterPro" id="IPR008144">
    <property type="entry name" value="Guanylate_kin-like_dom"/>
</dbReference>
<comment type="function">
    <text evidence="1">Essential for recycling GMP and indirectly, cGMP.</text>
</comment>